<comment type="subcellular location">
    <subcellularLocation>
        <location evidence="1 10">Cell outer membrane</location>
        <topology evidence="1 10">Multi-pass membrane protein</topology>
    </subcellularLocation>
</comment>
<feature type="domain" description="TonB-dependent receptor plug" evidence="14">
    <location>
        <begin position="123"/>
        <end position="231"/>
    </location>
</feature>
<evidence type="ECO:0000256" key="9">
    <source>
        <dbReference type="ARBA" id="ARBA00023237"/>
    </source>
</evidence>
<comment type="caution">
    <text evidence="15">The sequence shown here is derived from an EMBL/GenBank/DDBJ whole genome shotgun (WGS) entry which is preliminary data.</text>
</comment>
<evidence type="ECO:0000256" key="10">
    <source>
        <dbReference type="PROSITE-ProRule" id="PRU01360"/>
    </source>
</evidence>
<gene>
    <name evidence="15" type="ORF">KK060_15450</name>
</gene>
<keyword evidence="9 10" id="KW-0998">Cell outer membrane</keyword>
<reference evidence="15 16" key="1">
    <citation type="submission" date="2021-05" db="EMBL/GenBank/DDBJ databases">
        <title>A Polyphasic approach of four new species of the genus Ohtaekwangia: Ohtaekwangia histidinii sp. nov., Ohtaekwangia cretensis sp. nov., Ohtaekwangia indiensis sp. nov., Ohtaekwangia reichenbachii sp. nov. from diverse environment.</title>
        <authorList>
            <person name="Octaviana S."/>
        </authorList>
    </citation>
    <scope>NUCLEOTIDE SEQUENCE [LARGE SCALE GENOMIC DNA]</scope>
    <source>
        <strain evidence="15 16">PWU20</strain>
    </source>
</reference>
<evidence type="ECO:0000256" key="5">
    <source>
        <dbReference type="ARBA" id="ARBA00022729"/>
    </source>
</evidence>
<dbReference type="SUPFAM" id="SSF49464">
    <property type="entry name" value="Carboxypeptidase regulatory domain-like"/>
    <property type="match status" value="1"/>
</dbReference>
<keyword evidence="8 15" id="KW-0675">Receptor</keyword>
<evidence type="ECO:0000259" key="13">
    <source>
        <dbReference type="Pfam" id="PF00593"/>
    </source>
</evidence>
<comment type="similarity">
    <text evidence="10 11">Belongs to the TonB-dependent receptor family.</text>
</comment>
<evidence type="ECO:0000256" key="7">
    <source>
        <dbReference type="ARBA" id="ARBA00023136"/>
    </source>
</evidence>
<evidence type="ECO:0000313" key="15">
    <source>
        <dbReference type="EMBL" id="MBT1704689.1"/>
    </source>
</evidence>
<evidence type="ECO:0000256" key="1">
    <source>
        <dbReference type="ARBA" id="ARBA00004571"/>
    </source>
</evidence>
<dbReference type="InterPro" id="IPR036942">
    <property type="entry name" value="Beta-barrel_TonB_sf"/>
</dbReference>
<dbReference type="Gene3D" id="2.60.40.1120">
    <property type="entry name" value="Carboxypeptidase-like, regulatory domain"/>
    <property type="match status" value="1"/>
</dbReference>
<keyword evidence="2 10" id="KW-0813">Transport</keyword>
<evidence type="ECO:0000313" key="16">
    <source>
        <dbReference type="Proteomes" id="UP000772618"/>
    </source>
</evidence>
<dbReference type="Proteomes" id="UP000772618">
    <property type="component" value="Unassembled WGS sequence"/>
</dbReference>
<dbReference type="InterPro" id="IPR039426">
    <property type="entry name" value="TonB-dep_rcpt-like"/>
</dbReference>
<dbReference type="Pfam" id="PF00593">
    <property type="entry name" value="TonB_dep_Rec_b-barrel"/>
    <property type="match status" value="1"/>
</dbReference>
<feature type="domain" description="TonB-dependent receptor-like beta-barrel" evidence="13">
    <location>
        <begin position="421"/>
        <end position="879"/>
    </location>
</feature>
<keyword evidence="16" id="KW-1185">Reference proteome</keyword>
<proteinExistence type="inferred from homology"/>
<dbReference type="PANTHER" id="PTHR30069:SF29">
    <property type="entry name" value="HEMOGLOBIN AND HEMOGLOBIN-HAPTOGLOBIN-BINDING PROTEIN 1-RELATED"/>
    <property type="match status" value="1"/>
</dbReference>
<dbReference type="Pfam" id="PF13715">
    <property type="entry name" value="CarbopepD_reg_2"/>
    <property type="match status" value="1"/>
</dbReference>
<name>A0ABS5VVE0_9BACT</name>
<dbReference type="Gene3D" id="2.170.130.10">
    <property type="entry name" value="TonB-dependent receptor, plug domain"/>
    <property type="match status" value="1"/>
</dbReference>
<evidence type="ECO:0000256" key="6">
    <source>
        <dbReference type="ARBA" id="ARBA00023077"/>
    </source>
</evidence>
<evidence type="ECO:0000259" key="14">
    <source>
        <dbReference type="Pfam" id="PF07715"/>
    </source>
</evidence>
<evidence type="ECO:0000256" key="3">
    <source>
        <dbReference type="ARBA" id="ARBA00022452"/>
    </source>
</evidence>
<keyword evidence="3 10" id="KW-1134">Transmembrane beta strand</keyword>
<keyword evidence="4 10" id="KW-0812">Transmembrane</keyword>
<dbReference type="InterPro" id="IPR000531">
    <property type="entry name" value="Beta-barrel_TonB"/>
</dbReference>
<keyword evidence="5 12" id="KW-0732">Signal</keyword>
<dbReference type="SUPFAM" id="SSF56935">
    <property type="entry name" value="Porins"/>
    <property type="match status" value="1"/>
</dbReference>
<evidence type="ECO:0000256" key="8">
    <source>
        <dbReference type="ARBA" id="ARBA00023170"/>
    </source>
</evidence>
<evidence type="ECO:0000256" key="2">
    <source>
        <dbReference type="ARBA" id="ARBA00022448"/>
    </source>
</evidence>
<feature type="chain" id="PRO_5046544269" evidence="12">
    <location>
        <begin position="25"/>
        <end position="909"/>
    </location>
</feature>
<dbReference type="InterPro" id="IPR037066">
    <property type="entry name" value="Plug_dom_sf"/>
</dbReference>
<dbReference type="PROSITE" id="PS52016">
    <property type="entry name" value="TONB_DEPENDENT_REC_3"/>
    <property type="match status" value="1"/>
</dbReference>
<dbReference type="EMBL" id="JAHESD010000037">
    <property type="protein sequence ID" value="MBT1704689.1"/>
    <property type="molecule type" value="Genomic_DNA"/>
</dbReference>
<dbReference type="Gene3D" id="2.40.170.20">
    <property type="entry name" value="TonB-dependent receptor, beta-barrel domain"/>
    <property type="match status" value="1"/>
</dbReference>
<accession>A0ABS5VVE0</accession>
<dbReference type="Pfam" id="PF07715">
    <property type="entry name" value="Plug"/>
    <property type="match status" value="1"/>
</dbReference>
<dbReference type="PANTHER" id="PTHR30069">
    <property type="entry name" value="TONB-DEPENDENT OUTER MEMBRANE RECEPTOR"/>
    <property type="match status" value="1"/>
</dbReference>
<dbReference type="InterPro" id="IPR008969">
    <property type="entry name" value="CarboxyPept-like_regulatory"/>
</dbReference>
<keyword evidence="7 10" id="KW-0472">Membrane</keyword>
<dbReference type="RefSeq" id="WP_254154646.1">
    <property type="nucleotide sequence ID" value="NZ_JAHESD010000037.1"/>
</dbReference>
<keyword evidence="6 11" id="KW-0798">TonB box</keyword>
<protein>
    <submittedName>
        <fullName evidence="15">TonB-dependent receptor</fullName>
    </submittedName>
</protein>
<evidence type="ECO:0000256" key="12">
    <source>
        <dbReference type="SAM" id="SignalP"/>
    </source>
</evidence>
<sequence>MKHFYNGLWAAITLVMLLNSAVYAQTTISGKVADAATGETLAGVNIVVKGKVIGTITNTNGQFSLAVNDAPPFTLVFSFVGYQSQEVSISDNSATGLDIKLSEQTVLGQEIVVSASRVEESIMRSPVTVEKVDLLAIQQTPAPEFYEALASVKGVQFTSSSLNFPQVNTRGFATIANVRFVQLVDGIDTQAPLLNFPTGNIVGIGELDAESMELVPGAASALYGPNAFNGILIMRSKSPFEYQGLSAQFKGGITTSDAQGKAYPMYNFGLRYAKSFNNKFAFKVNFSILDAEDWHSNDYKTDVVNPESKIDLSGQPNFNGVNTYGDEVVIPVPIGGTFGSLDLRRTGWKEEDIIDNYDARSIKGDAALHYRITDKVEALYNYRFGGGSSVYQGSQKYALRDFTQQFHKVELKSDNFFVRGYITATDAGDSYNMAALGANLNERISPTATEWAPTYAQTYVLAMQGYLPGVPAGNSAAAHQAARTRADAGRNALTEQERKALIESVRNDYFQRNPAGAKFIDNSRLYHGEFNYNFAHQIKFAEIQVGGNVRQYSLFSDGTIFNEDPDDGTDFNRITINEFGVYTQISKTFLESLKLTGSLRYDKNENFDGRVTPRISAVYTFNQNHNIRASFQTGFRNPDTQAQFIYFPAGTNILLGSAKANAERYGVHNGGSWTRASYETFRRTGNTADLVQANIASVQPEKLSAFEVGYKGVVNKNFLFDVNAYYNSYEDFIGSLDVASKNPTTHQGREVPAGTIFSPYVNSPATVASFGVGFGVTYNLPKGYQFNANYNYATLEEDKDQDPSFRSGFNTPEHKFNIGIANRKVVKNIGFSVNYRWQDEFLWESDFGSWNVPSFGVVDAQVSYRVPSIKTIVKLGGSNIAGGDYRTNLGGPFVGQQYYISLTFDEFFR</sequence>
<feature type="signal peptide" evidence="12">
    <location>
        <begin position="1"/>
        <end position="24"/>
    </location>
</feature>
<evidence type="ECO:0000256" key="4">
    <source>
        <dbReference type="ARBA" id="ARBA00022692"/>
    </source>
</evidence>
<evidence type="ECO:0000256" key="11">
    <source>
        <dbReference type="RuleBase" id="RU003357"/>
    </source>
</evidence>
<dbReference type="InterPro" id="IPR012910">
    <property type="entry name" value="Plug_dom"/>
</dbReference>
<organism evidence="15 16">
    <name type="scientific">Chryseosolibacter indicus</name>
    <dbReference type="NCBI Taxonomy" id="2782351"/>
    <lineage>
        <taxon>Bacteria</taxon>
        <taxon>Pseudomonadati</taxon>
        <taxon>Bacteroidota</taxon>
        <taxon>Cytophagia</taxon>
        <taxon>Cytophagales</taxon>
        <taxon>Chryseotaleaceae</taxon>
        <taxon>Chryseosolibacter</taxon>
    </lineage>
</organism>